<evidence type="ECO:0000256" key="7">
    <source>
        <dbReference type="SAM" id="Phobius"/>
    </source>
</evidence>
<evidence type="ECO:0000256" key="6">
    <source>
        <dbReference type="SAM" id="MobiDB-lite"/>
    </source>
</evidence>
<evidence type="ECO:0000256" key="5">
    <source>
        <dbReference type="ARBA" id="ARBA00023136"/>
    </source>
</evidence>
<dbReference type="SUPFAM" id="SSF103481">
    <property type="entry name" value="Multidrug resistance efflux transporter EmrE"/>
    <property type="match status" value="2"/>
</dbReference>
<dbReference type="EMBL" id="BMNB01000024">
    <property type="protein sequence ID" value="GGM54706.1"/>
    <property type="molecule type" value="Genomic_DNA"/>
</dbReference>
<proteinExistence type="inferred from homology"/>
<dbReference type="InterPro" id="IPR000620">
    <property type="entry name" value="EamA_dom"/>
</dbReference>
<comment type="caution">
    <text evidence="9">The sequence shown here is derived from an EMBL/GenBank/DDBJ whole genome shotgun (WGS) entry which is preliminary data.</text>
</comment>
<dbReference type="Pfam" id="PF00892">
    <property type="entry name" value="EamA"/>
    <property type="match status" value="2"/>
</dbReference>
<reference evidence="9" key="1">
    <citation type="journal article" date="2014" name="Int. J. Syst. Evol. Microbiol.">
        <title>Complete genome sequence of Corynebacterium casei LMG S-19264T (=DSM 44701T), isolated from a smear-ripened cheese.</title>
        <authorList>
            <consortium name="US DOE Joint Genome Institute (JGI-PGF)"/>
            <person name="Walter F."/>
            <person name="Albersmeier A."/>
            <person name="Kalinowski J."/>
            <person name="Ruckert C."/>
        </authorList>
    </citation>
    <scope>NUCLEOTIDE SEQUENCE</scope>
    <source>
        <strain evidence="9">CGMCC 4.7312</strain>
    </source>
</reference>
<feature type="transmembrane region" description="Helical" evidence="7">
    <location>
        <begin position="130"/>
        <end position="146"/>
    </location>
</feature>
<name>A0A917U358_9ACTN</name>
<comment type="subcellular location">
    <subcellularLocation>
        <location evidence="1">Membrane</location>
        <topology evidence="1">Multi-pass membrane protein</topology>
    </subcellularLocation>
</comment>
<sequence>MSHPATGRSGDRTWLVAVAASFWGFSSLLREPLSRQLPVLSVVLVEHIVLVLLVSPWLIPALRSLARCSRRTKVGVLVIGAGSSALATTLFTAAFRLGDPITPQVLQKLQPVLALVLAAALLGERVTRRFPLFALPALVGAWLLAFPDPFGVTVGGAGAAALAVGAALLWAAGTVLGRMVSHELSFVHVTTLRFAVGLVTLAGFAAATRTPVAVPPALLPRLVVLAAVPGLLALLLYYHALQNTPASRATLAELAFPLSAALVGLTLLNGRLNPSQWVGLVLVLGSVVLLSLHEHRSTRPAVTLPQPGSEQRIPSTTSQR</sequence>
<evidence type="ECO:0000256" key="2">
    <source>
        <dbReference type="ARBA" id="ARBA00007362"/>
    </source>
</evidence>
<keyword evidence="3 7" id="KW-0812">Transmembrane</keyword>
<evidence type="ECO:0000313" key="9">
    <source>
        <dbReference type="EMBL" id="GGM54706.1"/>
    </source>
</evidence>
<evidence type="ECO:0000259" key="8">
    <source>
        <dbReference type="Pfam" id="PF00892"/>
    </source>
</evidence>
<organism evidence="9 10">
    <name type="scientific">Micromonospora sonchi</name>
    <dbReference type="NCBI Taxonomy" id="1763543"/>
    <lineage>
        <taxon>Bacteria</taxon>
        <taxon>Bacillati</taxon>
        <taxon>Actinomycetota</taxon>
        <taxon>Actinomycetes</taxon>
        <taxon>Micromonosporales</taxon>
        <taxon>Micromonosporaceae</taxon>
        <taxon>Micromonospora</taxon>
    </lineage>
</organism>
<dbReference type="Gene3D" id="1.10.3730.20">
    <property type="match status" value="1"/>
</dbReference>
<feature type="domain" description="EamA" evidence="8">
    <location>
        <begin position="160"/>
        <end position="291"/>
    </location>
</feature>
<feature type="transmembrane region" description="Helical" evidence="7">
    <location>
        <begin position="184"/>
        <end position="206"/>
    </location>
</feature>
<dbReference type="InterPro" id="IPR050638">
    <property type="entry name" value="AA-Vitamin_Transporters"/>
</dbReference>
<evidence type="ECO:0000313" key="10">
    <source>
        <dbReference type="Proteomes" id="UP000608890"/>
    </source>
</evidence>
<dbReference type="PANTHER" id="PTHR32322">
    <property type="entry name" value="INNER MEMBRANE TRANSPORTER"/>
    <property type="match status" value="1"/>
</dbReference>
<accession>A0A917U358</accession>
<feature type="region of interest" description="Disordered" evidence="6">
    <location>
        <begin position="300"/>
        <end position="320"/>
    </location>
</feature>
<feature type="transmembrane region" description="Helical" evidence="7">
    <location>
        <begin position="41"/>
        <end position="62"/>
    </location>
</feature>
<dbReference type="AlphaFoldDB" id="A0A917U358"/>
<gene>
    <name evidence="9" type="ORF">GCM10011608_44540</name>
</gene>
<feature type="transmembrane region" description="Helical" evidence="7">
    <location>
        <begin position="250"/>
        <end position="268"/>
    </location>
</feature>
<evidence type="ECO:0000256" key="3">
    <source>
        <dbReference type="ARBA" id="ARBA00022692"/>
    </source>
</evidence>
<dbReference type="GO" id="GO:0016020">
    <property type="term" value="C:membrane"/>
    <property type="evidence" value="ECO:0007669"/>
    <property type="project" value="UniProtKB-SubCell"/>
</dbReference>
<dbReference type="RefSeq" id="WP_189047446.1">
    <property type="nucleotide sequence ID" value="NZ_BMNB01000024.1"/>
</dbReference>
<keyword evidence="4 7" id="KW-1133">Transmembrane helix</keyword>
<feature type="transmembrane region" description="Helical" evidence="7">
    <location>
        <begin position="74"/>
        <end position="93"/>
    </location>
</feature>
<feature type="transmembrane region" description="Helical" evidence="7">
    <location>
        <begin position="218"/>
        <end position="238"/>
    </location>
</feature>
<evidence type="ECO:0000256" key="4">
    <source>
        <dbReference type="ARBA" id="ARBA00022989"/>
    </source>
</evidence>
<protein>
    <recommendedName>
        <fullName evidence="8">EamA domain-containing protein</fullName>
    </recommendedName>
</protein>
<reference evidence="9" key="2">
    <citation type="submission" date="2020-09" db="EMBL/GenBank/DDBJ databases">
        <authorList>
            <person name="Sun Q."/>
            <person name="Zhou Y."/>
        </authorList>
    </citation>
    <scope>NUCLEOTIDE SEQUENCE</scope>
    <source>
        <strain evidence="9">CGMCC 4.7312</strain>
    </source>
</reference>
<evidence type="ECO:0000256" key="1">
    <source>
        <dbReference type="ARBA" id="ARBA00004141"/>
    </source>
</evidence>
<keyword evidence="10" id="KW-1185">Reference proteome</keyword>
<keyword evidence="5 7" id="KW-0472">Membrane</keyword>
<feature type="compositionally biased region" description="Polar residues" evidence="6">
    <location>
        <begin position="306"/>
        <end position="320"/>
    </location>
</feature>
<feature type="transmembrane region" description="Helical" evidence="7">
    <location>
        <begin position="105"/>
        <end position="123"/>
    </location>
</feature>
<comment type="similarity">
    <text evidence="2">Belongs to the EamA transporter family.</text>
</comment>
<dbReference type="InterPro" id="IPR037185">
    <property type="entry name" value="EmrE-like"/>
</dbReference>
<dbReference type="Proteomes" id="UP000608890">
    <property type="component" value="Unassembled WGS sequence"/>
</dbReference>
<feature type="transmembrane region" description="Helical" evidence="7">
    <location>
        <begin position="152"/>
        <end position="172"/>
    </location>
</feature>
<dbReference type="PANTHER" id="PTHR32322:SF2">
    <property type="entry name" value="EAMA DOMAIN-CONTAINING PROTEIN"/>
    <property type="match status" value="1"/>
</dbReference>
<feature type="domain" description="EamA" evidence="8">
    <location>
        <begin position="15"/>
        <end position="145"/>
    </location>
</feature>
<feature type="transmembrane region" description="Helical" evidence="7">
    <location>
        <begin position="12"/>
        <end position="29"/>
    </location>
</feature>
<feature type="transmembrane region" description="Helical" evidence="7">
    <location>
        <begin position="274"/>
        <end position="292"/>
    </location>
</feature>